<evidence type="ECO:0000256" key="10">
    <source>
        <dbReference type="ARBA" id="ARBA00058678"/>
    </source>
</evidence>
<dbReference type="GO" id="GO:0004843">
    <property type="term" value="F:cysteine-type deubiquitinase activity"/>
    <property type="evidence" value="ECO:0007669"/>
    <property type="project" value="UniProtKB-EC"/>
</dbReference>
<dbReference type="FunFam" id="3.30.40.10:FF:000900">
    <property type="entry name" value="Ubiquitinyl hydrolase 1"/>
    <property type="match status" value="1"/>
</dbReference>
<reference evidence="15" key="1">
    <citation type="submission" date="2020-03" db="EMBL/GenBank/DDBJ databases">
        <title>Castanea mollissima Vanexum genome sequencing.</title>
        <authorList>
            <person name="Staton M."/>
        </authorList>
    </citation>
    <scope>NUCLEOTIDE SEQUENCE</scope>
    <source>
        <tissue evidence="15">Leaf</tissue>
    </source>
</reference>
<dbReference type="Proteomes" id="UP000737018">
    <property type="component" value="Unassembled WGS sequence"/>
</dbReference>
<dbReference type="GO" id="GO:0008270">
    <property type="term" value="F:zinc ion binding"/>
    <property type="evidence" value="ECO:0007669"/>
    <property type="project" value="UniProtKB-KW"/>
</dbReference>
<feature type="compositionally biased region" description="Polar residues" evidence="12">
    <location>
        <begin position="575"/>
        <end position="593"/>
    </location>
</feature>
<dbReference type="InterPro" id="IPR050164">
    <property type="entry name" value="Peptidase_C19"/>
</dbReference>
<comment type="similarity">
    <text evidence="2">Belongs to the peptidase C19 family.</text>
</comment>
<dbReference type="GO" id="GO:0005829">
    <property type="term" value="C:cytosol"/>
    <property type="evidence" value="ECO:0007669"/>
    <property type="project" value="TreeGrafter"/>
</dbReference>
<keyword evidence="6 11" id="KW-0863">Zinc-finger</keyword>
<dbReference type="PROSITE" id="PS50235">
    <property type="entry name" value="USP_3"/>
    <property type="match status" value="1"/>
</dbReference>
<gene>
    <name evidence="15" type="ORF">CMV_028325</name>
</gene>
<evidence type="ECO:0000256" key="1">
    <source>
        <dbReference type="ARBA" id="ARBA00000707"/>
    </source>
</evidence>
<evidence type="ECO:0000256" key="8">
    <source>
        <dbReference type="ARBA" id="ARBA00022801"/>
    </source>
</evidence>
<dbReference type="InterPro" id="IPR028889">
    <property type="entry name" value="USP"/>
</dbReference>
<evidence type="ECO:0000256" key="11">
    <source>
        <dbReference type="PROSITE-ProRule" id="PRU00502"/>
    </source>
</evidence>
<dbReference type="PROSITE" id="PS50271">
    <property type="entry name" value="ZF_UBP"/>
    <property type="match status" value="1"/>
</dbReference>
<evidence type="ECO:0000256" key="6">
    <source>
        <dbReference type="ARBA" id="ARBA00022771"/>
    </source>
</evidence>
<keyword evidence="5" id="KW-0479">Metal-binding</keyword>
<dbReference type="PANTHER" id="PTHR24006">
    <property type="entry name" value="UBIQUITIN CARBOXYL-TERMINAL HYDROLASE"/>
    <property type="match status" value="1"/>
</dbReference>
<feature type="domain" description="USP" evidence="13">
    <location>
        <begin position="246"/>
        <end position="1022"/>
    </location>
</feature>
<dbReference type="InterPro" id="IPR018200">
    <property type="entry name" value="USP_CS"/>
</dbReference>
<keyword evidence="7" id="KW-0833">Ubl conjugation pathway</keyword>
<comment type="caution">
    <text evidence="15">The sequence shown here is derived from an EMBL/GenBank/DDBJ whole genome shotgun (WGS) entry which is preliminary data.</text>
</comment>
<protein>
    <recommendedName>
        <fullName evidence="3">ubiquitinyl hydrolase 1</fullName>
        <ecNumber evidence="3">3.4.19.12</ecNumber>
    </recommendedName>
</protein>
<dbReference type="InterPro" id="IPR001394">
    <property type="entry name" value="Peptidase_C19_UCH"/>
</dbReference>
<keyword evidence="9" id="KW-0862">Zinc</keyword>
<evidence type="ECO:0000313" key="15">
    <source>
        <dbReference type="EMBL" id="KAF3945291.1"/>
    </source>
</evidence>
<dbReference type="SUPFAM" id="SSF54001">
    <property type="entry name" value="Cysteine proteinases"/>
    <property type="match status" value="1"/>
</dbReference>
<evidence type="ECO:0000256" key="5">
    <source>
        <dbReference type="ARBA" id="ARBA00022723"/>
    </source>
</evidence>
<feature type="region of interest" description="Disordered" evidence="12">
    <location>
        <begin position="22"/>
        <end position="52"/>
    </location>
</feature>
<feature type="compositionally biased region" description="Basic residues" evidence="12">
    <location>
        <begin position="416"/>
        <end position="431"/>
    </location>
</feature>
<keyword evidence="8" id="KW-0378">Hydrolase</keyword>
<dbReference type="AlphaFoldDB" id="A0A8J4Q927"/>
<evidence type="ECO:0000256" key="12">
    <source>
        <dbReference type="SAM" id="MobiDB-lite"/>
    </source>
</evidence>
<dbReference type="InterPro" id="IPR001607">
    <property type="entry name" value="Znf_UBP"/>
</dbReference>
<dbReference type="PROSITE" id="PS00972">
    <property type="entry name" value="USP_1"/>
    <property type="match status" value="1"/>
</dbReference>
<proteinExistence type="inferred from homology"/>
<evidence type="ECO:0000256" key="3">
    <source>
        <dbReference type="ARBA" id="ARBA00012759"/>
    </source>
</evidence>
<evidence type="ECO:0000256" key="4">
    <source>
        <dbReference type="ARBA" id="ARBA00022670"/>
    </source>
</evidence>
<accession>A0A8J4Q927</accession>
<dbReference type="GO" id="GO:0006508">
    <property type="term" value="P:proteolysis"/>
    <property type="evidence" value="ECO:0007669"/>
    <property type="project" value="UniProtKB-KW"/>
</dbReference>
<dbReference type="PANTHER" id="PTHR24006:SF781">
    <property type="entry name" value="LD34905P"/>
    <property type="match status" value="1"/>
</dbReference>
<comment type="catalytic activity">
    <reaction evidence="1">
        <text>Thiol-dependent hydrolysis of ester, thioester, amide, peptide and isopeptide bonds formed by the C-terminal Gly of ubiquitin (a 76-residue protein attached to proteins as an intracellular targeting signal).</text>
        <dbReference type="EC" id="3.4.19.12"/>
    </reaction>
</comment>
<keyword evidence="16" id="KW-1185">Reference proteome</keyword>
<dbReference type="Pfam" id="PF02148">
    <property type="entry name" value="zf-UBP"/>
    <property type="match status" value="1"/>
</dbReference>
<feature type="region of interest" description="Disordered" evidence="12">
    <location>
        <begin position="403"/>
        <end position="431"/>
    </location>
</feature>
<dbReference type="EMBL" id="JRKL02012471">
    <property type="protein sequence ID" value="KAF3945291.1"/>
    <property type="molecule type" value="Genomic_DNA"/>
</dbReference>
<dbReference type="PROSITE" id="PS00973">
    <property type="entry name" value="USP_2"/>
    <property type="match status" value="1"/>
</dbReference>
<feature type="region of interest" description="Disordered" evidence="12">
    <location>
        <begin position="565"/>
        <end position="594"/>
    </location>
</feature>
<feature type="compositionally biased region" description="Polar residues" evidence="12">
    <location>
        <begin position="37"/>
        <end position="50"/>
    </location>
</feature>
<dbReference type="GO" id="GO:0016579">
    <property type="term" value="P:protein deubiquitination"/>
    <property type="evidence" value="ECO:0007669"/>
    <property type="project" value="InterPro"/>
</dbReference>
<evidence type="ECO:0000256" key="2">
    <source>
        <dbReference type="ARBA" id="ARBA00009085"/>
    </source>
</evidence>
<evidence type="ECO:0000259" key="13">
    <source>
        <dbReference type="PROSITE" id="PS50235"/>
    </source>
</evidence>
<dbReference type="Gene3D" id="3.30.40.10">
    <property type="entry name" value="Zinc/RING finger domain, C3HC4 (zinc finger)"/>
    <property type="match status" value="1"/>
</dbReference>
<dbReference type="SMART" id="SM00290">
    <property type="entry name" value="ZnF_UBP"/>
    <property type="match status" value="1"/>
</dbReference>
<name>A0A8J4Q927_9ROSI</name>
<dbReference type="InterPro" id="IPR013083">
    <property type="entry name" value="Znf_RING/FYVE/PHD"/>
</dbReference>
<dbReference type="OrthoDB" id="2020758at2759"/>
<dbReference type="Pfam" id="PF00443">
    <property type="entry name" value="UCH"/>
    <property type="match status" value="1"/>
</dbReference>
<dbReference type="Gene3D" id="3.90.70.10">
    <property type="entry name" value="Cysteine proteinases"/>
    <property type="match status" value="3"/>
</dbReference>
<evidence type="ECO:0000259" key="14">
    <source>
        <dbReference type="PROSITE" id="PS50271"/>
    </source>
</evidence>
<keyword evidence="4" id="KW-0645">Protease</keyword>
<sequence>MQLQPSLSSNLFRFQGLMGKKIKKKSRTPVKEKRVATRSTKTVTQDSDPSAKTVDEGISVVKERKPCVHLDKSVDLINLSAKIGSSEPITCEDCKFDGKGTKGKGKHGKKKGGAAVDSKSDSRAMWVCLECGHYACGGIGLPTGHQSHTVRHVRQTRHPLVMHFEKPQLCWCFPCNALVPVDKMEENDEHKDVLSNVVKLIKGRSSEGSSADVEDVWFGGGSVTSEIKSGSSILCDLDGGGGYVVRGLVNLGNTCFFNSIMQNLLAMCRLRDYFFNLDTSIGPLTVALKKLFIESKPEGGLKNVMNPRSFFGCICSKAPQFRGYQQHDSHELLRCLLDGLSTEELGARKQSNSSEGDEISSNPGTFVDAVFGGQISSTVCCVECGHSSTVYEPFLDLSLPVPTKKPLSKKSQPVSRAKKTKLPPKKGGRTRPKVIKAATVLPPQSVSTPSASNDMSCKAQSIEPVEEKMMASSCESRPSDSSNLIVMAGEVGSASQNELAAQTSENEQVFENAVGQTSAELEDFTWMDYLEPGTVLDEHDLISQNVDISVIKDAENKDVYLNDIPLQGSSESSSQTFSLDTTPNSKPDSSENYCDNELPLQVQGNEVLLLPYKEETFTTGEIMKGGAEASSPVVGCGQEELDFDGFGDMFNEPEVSVGPIIGPTLGNGVAETGFVAGNSSESDPDEVDNTDSPVTIESCLAHFIKPELLSDENAWHCENCTKMLRHQRLKAKVQEKSKSTILMNENETGSHKEHLHLDKDLSSPAEVENPNNGDIKHDASLNSSGESIVSYKEKMDCLITENGQTGELNPVVSQLEDGTGEKKDALPEQSCSPGCYKTCSQENFFGQVTDSCSTEYTTGKVQQNESQLLAGNCELEGSEDEKTDSKSVKVKRDATKRVLIYKAPPILTIHLKRFSQDARGRLSKLNGHVSFRETVDLGPYMDPRSIEEEKYHYRLLGIVEHLGTMRGGHYVSYVRASEKSRGKTEKEKSSSIWYHASDADVREASLDEVLRREAYILFYEKI</sequence>
<dbReference type="EC" id="3.4.19.12" evidence="3"/>
<evidence type="ECO:0000256" key="7">
    <source>
        <dbReference type="ARBA" id="ARBA00022786"/>
    </source>
</evidence>
<dbReference type="SUPFAM" id="SSF57850">
    <property type="entry name" value="RING/U-box"/>
    <property type="match status" value="1"/>
</dbReference>
<evidence type="ECO:0000313" key="16">
    <source>
        <dbReference type="Proteomes" id="UP000737018"/>
    </source>
</evidence>
<dbReference type="InterPro" id="IPR038765">
    <property type="entry name" value="Papain-like_cys_pep_sf"/>
</dbReference>
<organism evidence="15 16">
    <name type="scientific">Castanea mollissima</name>
    <name type="common">Chinese chestnut</name>
    <dbReference type="NCBI Taxonomy" id="60419"/>
    <lineage>
        <taxon>Eukaryota</taxon>
        <taxon>Viridiplantae</taxon>
        <taxon>Streptophyta</taxon>
        <taxon>Embryophyta</taxon>
        <taxon>Tracheophyta</taxon>
        <taxon>Spermatophyta</taxon>
        <taxon>Magnoliopsida</taxon>
        <taxon>eudicotyledons</taxon>
        <taxon>Gunneridae</taxon>
        <taxon>Pentapetalae</taxon>
        <taxon>rosids</taxon>
        <taxon>fabids</taxon>
        <taxon>Fagales</taxon>
        <taxon>Fagaceae</taxon>
        <taxon>Castanea</taxon>
    </lineage>
</organism>
<comment type="function">
    <text evidence="10">Recognizes and hydrolyzes the peptide bond at the C-terminal Gly of ubiquitin. Involved in the processing of poly-ubiquitin precursors as well as that of ubiquitinated proteins. Is involved in resistance to the arginine analog canavanine (CAN).</text>
</comment>
<feature type="domain" description="UBP-type" evidence="14">
    <location>
        <begin position="65"/>
        <end position="199"/>
    </location>
</feature>
<dbReference type="GO" id="GO:0005634">
    <property type="term" value="C:nucleus"/>
    <property type="evidence" value="ECO:0007669"/>
    <property type="project" value="TreeGrafter"/>
</dbReference>
<evidence type="ECO:0000256" key="9">
    <source>
        <dbReference type="ARBA" id="ARBA00022833"/>
    </source>
</evidence>